<proteinExistence type="inferred from homology"/>
<comment type="caution">
    <text evidence="8">The sequence shown here is derived from an EMBL/GenBank/DDBJ whole genome shotgun (WGS) entry which is preliminary data.</text>
</comment>
<organism evidence="8 9">
    <name type="scientific">Pinctada imbricata</name>
    <name type="common">Atlantic pearl-oyster</name>
    <name type="synonym">Pinctada martensii</name>
    <dbReference type="NCBI Taxonomy" id="66713"/>
    <lineage>
        <taxon>Eukaryota</taxon>
        <taxon>Metazoa</taxon>
        <taxon>Spiralia</taxon>
        <taxon>Lophotrochozoa</taxon>
        <taxon>Mollusca</taxon>
        <taxon>Bivalvia</taxon>
        <taxon>Autobranchia</taxon>
        <taxon>Pteriomorphia</taxon>
        <taxon>Pterioida</taxon>
        <taxon>Pterioidea</taxon>
        <taxon>Pteriidae</taxon>
        <taxon>Pinctada</taxon>
    </lineage>
</organism>
<keyword evidence="2" id="KW-0498">Mitosis</keyword>
<dbReference type="EMBL" id="VSWD01000007">
    <property type="protein sequence ID" value="KAK3097913.1"/>
    <property type="molecule type" value="Genomic_DNA"/>
</dbReference>
<keyword evidence="4" id="KW-0131">Cell cycle</keyword>
<dbReference type="InterPro" id="IPR036915">
    <property type="entry name" value="Cyclin-like_sf"/>
</dbReference>
<keyword evidence="1" id="KW-0132">Cell division</keyword>
<gene>
    <name evidence="8" type="ORF">FSP39_014390</name>
</gene>
<reference evidence="8" key="1">
    <citation type="submission" date="2019-08" db="EMBL/GenBank/DDBJ databases">
        <title>The improved chromosome-level genome for the pearl oyster Pinctada fucata martensii using PacBio sequencing and Hi-C.</title>
        <authorList>
            <person name="Zheng Z."/>
        </authorList>
    </citation>
    <scope>NUCLEOTIDE SEQUENCE</scope>
    <source>
        <strain evidence="8">ZZ-2019</strain>
        <tissue evidence="8">Adductor muscle</tissue>
    </source>
</reference>
<evidence type="ECO:0000256" key="5">
    <source>
        <dbReference type="RuleBase" id="RU000383"/>
    </source>
</evidence>
<evidence type="ECO:0000256" key="1">
    <source>
        <dbReference type="ARBA" id="ARBA00022618"/>
    </source>
</evidence>
<evidence type="ECO:0000256" key="2">
    <source>
        <dbReference type="ARBA" id="ARBA00022776"/>
    </source>
</evidence>
<protein>
    <recommendedName>
        <fullName evidence="7">Cyclin-like domain-containing protein</fullName>
    </recommendedName>
</protein>
<evidence type="ECO:0000256" key="3">
    <source>
        <dbReference type="ARBA" id="ARBA00023127"/>
    </source>
</evidence>
<feature type="domain" description="Cyclin-like" evidence="7">
    <location>
        <begin position="148"/>
        <end position="232"/>
    </location>
</feature>
<sequence>MGSTTQEGRFVPFVVDSEQDYDDAGIYLEGQDQVESDVPYTPEDTDTSDPSLEDSGYNDSLCLQCNEDTSDWTLTTYKSYISPGGRECTLSRSLQLQVAQRTDDHQGFHDHLETIYQHRLSIEYKFQVRSFLDNQPEVTPAMRGLLISWMIGLHHHLNLSQDTLFIAVNIVDRVLDIMQASRDYLQLLGITAILIASKVEDIHPPEINDLLGGCTEIYTRDQVKQLERVVLVAIRFDILVPTSQFFLEYFASKCLMKTHGFKADYLRQARAFARYLLELSLQDYDLSQMRPSILGLCVWKVAVEETQANDENFIPTDLFFSQDDFECIYNEVKSFTQNLKVSYPDILSLCESYKHLYGKE</sequence>
<dbReference type="GO" id="GO:0051301">
    <property type="term" value="P:cell division"/>
    <property type="evidence" value="ECO:0007669"/>
    <property type="project" value="UniProtKB-KW"/>
</dbReference>
<dbReference type="Proteomes" id="UP001186944">
    <property type="component" value="Unassembled WGS sequence"/>
</dbReference>
<dbReference type="SUPFAM" id="SSF47954">
    <property type="entry name" value="Cyclin-like"/>
    <property type="match status" value="2"/>
</dbReference>
<keyword evidence="9" id="KW-1185">Reference proteome</keyword>
<evidence type="ECO:0000313" key="8">
    <source>
        <dbReference type="EMBL" id="KAK3097913.1"/>
    </source>
</evidence>
<comment type="similarity">
    <text evidence="5">Belongs to the cyclin family.</text>
</comment>
<dbReference type="FunFam" id="1.10.472.10:FF:000001">
    <property type="entry name" value="G2/mitotic-specific cyclin"/>
    <property type="match status" value="1"/>
</dbReference>
<accession>A0AA88Y4I4</accession>
<dbReference type="InterPro" id="IPR048258">
    <property type="entry name" value="Cyclins_cyclin-box"/>
</dbReference>
<name>A0AA88Y4I4_PINIB</name>
<dbReference type="InterPro" id="IPR013763">
    <property type="entry name" value="Cyclin-like_dom"/>
</dbReference>
<dbReference type="InterPro" id="IPR004367">
    <property type="entry name" value="Cyclin_C-dom"/>
</dbReference>
<feature type="region of interest" description="Disordered" evidence="6">
    <location>
        <begin position="21"/>
        <end position="55"/>
    </location>
</feature>
<dbReference type="InterPro" id="IPR039361">
    <property type="entry name" value="Cyclin"/>
</dbReference>
<dbReference type="Pfam" id="PF00134">
    <property type="entry name" value="Cyclin_N"/>
    <property type="match status" value="1"/>
</dbReference>
<evidence type="ECO:0000259" key="7">
    <source>
        <dbReference type="SMART" id="SM00385"/>
    </source>
</evidence>
<dbReference type="PROSITE" id="PS00292">
    <property type="entry name" value="CYCLINS"/>
    <property type="match status" value="1"/>
</dbReference>
<dbReference type="AlphaFoldDB" id="A0AA88Y4I4"/>
<keyword evidence="3 5" id="KW-0195">Cyclin</keyword>
<evidence type="ECO:0000313" key="9">
    <source>
        <dbReference type="Proteomes" id="UP001186944"/>
    </source>
</evidence>
<evidence type="ECO:0000256" key="6">
    <source>
        <dbReference type="SAM" id="MobiDB-lite"/>
    </source>
</evidence>
<dbReference type="PANTHER" id="PTHR10177">
    <property type="entry name" value="CYCLINS"/>
    <property type="match status" value="1"/>
</dbReference>
<evidence type="ECO:0000256" key="4">
    <source>
        <dbReference type="ARBA" id="ARBA00023306"/>
    </source>
</evidence>
<dbReference type="SMART" id="SM00385">
    <property type="entry name" value="CYCLIN"/>
    <property type="match status" value="1"/>
</dbReference>
<dbReference type="Pfam" id="PF02984">
    <property type="entry name" value="Cyclin_C"/>
    <property type="match status" value="1"/>
</dbReference>
<dbReference type="Gene3D" id="1.10.472.10">
    <property type="entry name" value="Cyclin-like"/>
    <property type="match status" value="2"/>
</dbReference>
<dbReference type="InterPro" id="IPR006671">
    <property type="entry name" value="Cyclin_N"/>
</dbReference>